<organism evidence="1 2">
    <name type="scientific">Pseudomonas segetis</name>
    <dbReference type="NCBI Taxonomy" id="298908"/>
    <lineage>
        <taxon>Bacteria</taxon>
        <taxon>Pseudomonadati</taxon>
        <taxon>Pseudomonadota</taxon>
        <taxon>Gammaproteobacteria</taxon>
        <taxon>Pseudomonadales</taxon>
        <taxon>Pseudomonadaceae</taxon>
        <taxon>Pseudomonas</taxon>
    </lineage>
</organism>
<reference evidence="2" key="1">
    <citation type="submission" date="2017-06" db="EMBL/GenBank/DDBJ databases">
        <authorList>
            <person name="Varghese N."/>
            <person name="Submissions S."/>
        </authorList>
    </citation>
    <scope>NUCLEOTIDE SEQUENCE [LARGE SCALE GENOMIC DNA]</scope>
    <source>
        <strain evidence="2">CIP 108523</strain>
    </source>
</reference>
<evidence type="ECO:0008006" key="3">
    <source>
        <dbReference type="Google" id="ProtNLM"/>
    </source>
</evidence>
<dbReference type="EMBL" id="FZOG01000008">
    <property type="protein sequence ID" value="SNT04510.1"/>
    <property type="molecule type" value="Genomic_DNA"/>
</dbReference>
<gene>
    <name evidence="1" type="ORF">SAMN05216255_4327</name>
</gene>
<dbReference type="Proteomes" id="UP000242915">
    <property type="component" value="Unassembled WGS sequence"/>
</dbReference>
<proteinExistence type="predicted"/>
<evidence type="ECO:0000313" key="1">
    <source>
        <dbReference type="EMBL" id="SNT04510.1"/>
    </source>
</evidence>
<protein>
    <recommendedName>
        <fullName evidence="3">Flagellar basal body rod FlgEFG protein C-terminal</fullName>
    </recommendedName>
</protein>
<sequence>MNAITGSAFNAGLATVQSGQQRLERAAQTIASGAAPDAAQAGSPEITDQLIELRVGQYHAQAGARLLETADEVLGTLIDTRA</sequence>
<dbReference type="RefSeq" id="WP_010485957.1">
    <property type="nucleotide sequence ID" value="NZ_FZOG01000008.1"/>
</dbReference>
<name>A0A239JFA8_9PSED</name>
<evidence type="ECO:0000313" key="2">
    <source>
        <dbReference type="Proteomes" id="UP000242915"/>
    </source>
</evidence>
<keyword evidence="2" id="KW-1185">Reference proteome</keyword>
<accession>A0A239JFA8</accession>
<dbReference type="AlphaFoldDB" id="A0A239JFA8"/>